<accession>A0A4Y2K6N1</accession>
<proteinExistence type="predicted"/>
<evidence type="ECO:0000313" key="1">
    <source>
        <dbReference type="EMBL" id="GBM98110.1"/>
    </source>
</evidence>
<dbReference type="AlphaFoldDB" id="A0A4Y2K6N1"/>
<comment type="caution">
    <text evidence="1">The sequence shown here is derived from an EMBL/GenBank/DDBJ whole genome shotgun (WGS) entry which is preliminary data.</text>
</comment>
<sequence>MVMKNTTFGGATAKLPALYDELVSKLQSLESLGRTQQKRSYFLIPLVKYCLQEDILLAWERNRAKSDEKEDGRSLENLMKFPKKEVIGEEMVKLARTGFGIKERDESIKVTHQEMPSAAALVSTANNDISEVIEGDRCNNMFVISLHSMNPAVDKLWELDGIGITDPWDNSKDKLIFSESIKQF</sequence>
<dbReference type="EMBL" id="BGPR01004293">
    <property type="protein sequence ID" value="GBM98110.1"/>
    <property type="molecule type" value="Genomic_DNA"/>
</dbReference>
<reference evidence="1 2" key="1">
    <citation type="journal article" date="2019" name="Sci. Rep.">
        <title>Orb-weaving spider Araneus ventricosus genome elucidates the spidroin gene catalogue.</title>
        <authorList>
            <person name="Kono N."/>
            <person name="Nakamura H."/>
            <person name="Ohtoshi R."/>
            <person name="Moran D.A.P."/>
            <person name="Shinohara A."/>
            <person name="Yoshida Y."/>
            <person name="Fujiwara M."/>
            <person name="Mori M."/>
            <person name="Tomita M."/>
            <person name="Arakawa K."/>
        </authorList>
    </citation>
    <scope>NUCLEOTIDE SEQUENCE [LARGE SCALE GENOMIC DNA]</scope>
</reference>
<keyword evidence="2" id="KW-1185">Reference proteome</keyword>
<name>A0A4Y2K6N1_ARAVE</name>
<gene>
    <name evidence="1" type="ORF">AVEN_14476_1</name>
</gene>
<evidence type="ECO:0000313" key="2">
    <source>
        <dbReference type="Proteomes" id="UP000499080"/>
    </source>
</evidence>
<dbReference type="OrthoDB" id="6431894at2759"/>
<dbReference type="Proteomes" id="UP000499080">
    <property type="component" value="Unassembled WGS sequence"/>
</dbReference>
<organism evidence="1 2">
    <name type="scientific">Araneus ventricosus</name>
    <name type="common">Orbweaver spider</name>
    <name type="synonym">Epeira ventricosa</name>
    <dbReference type="NCBI Taxonomy" id="182803"/>
    <lineage>
        <taxon>Eukaryota</taxon>
        <taxon>Metazoa</taxon>
        <taxon>Ecdysozoa</taxon>
        <taxon>Arthropoda</taxon>
        <taxon>Chelicerata</taxon>
        <taxon>Arachnida</taxon>
        <taxon>Araneae</taxon>
        <taxon>Araneomorphae</taxon>
        <taxon>Entelegynae</taxon>
        <taxon>Araneoidea</taxon>
        <taxon>Araneidae</taxon>
        <taxon>Araneus</taxon>
    </lineage>
</organism>
<protein>
    <submittedName>
        <fullName evidence="1">Uncharacterized protein</fullName>
    </submittedName>
</protein>